<evidence type="ECO:0000259" key="1">
    <source>
        <dbReference type="PROSITE" id="PS50172"/>
    </source>
</evidence>
<feature type="domain" description="BRCT" evidence="1">
    <location>
        <begin position="48"/>
        <end position="107"/>
    </location>
</feature>
<reference evidence="2 3" key="1">
    <citation type="submission" date="2014-04" db="EMBL/GenBank/DDBJ databases">
        <authorList>
            <consortium name="DOE Joint Genome Institute"/>
            <person name="Kuo A."/>
            <person name="Kohler A."/>
            <person name="Nagy L.G."/>
            <person name="Floudas D."/>
            <person name="Copeland A."/>
            <person name="Barry K.W."/>
            <person name="Cichocki N."/>
            <person name="Veneault-Fourrey C."/>
            <person name="LaButti K."/>
            <person name="Lindquist E.A."/>
            <person name="Lipzen A."/>
            <person name="Lundell T."/>
            <person name="Morin E."/>
            <person name="Murat C."/>
            <person name="Sun H."/>
            <person name="Tunlid A."/>
            <person name="Henrissat B."/>
            <person name="Grigoriev I.V."/>
            <person name="Hibbett D.S."/>
            <person name="Martin F."/>
            <person name="Nordberg H.P."/>
            <person name="Cantor M.N."/>
            <person name="Hua S.X."/>
        </authorList>
    </citation>
    <scope>NUCLEOTIDE SEQUENCE [LARGE SCALE GENOMIC DNA]</scope>
    <source>
        <strain evidence="2 3">Foug A</strain>
    </source>
</reference>
<accession>A0A0C3E5X7</accession>
<dbReference type="AlphaFoldDB" id="A0A0C3E5X7"/>
<dbReference type="InParanoid" id="A0A0C3E5X7"/>
<protein>
    <recommendedName>
        <fullName evidence="1">BRCT domain-containing protein</fullName>
    </recommendedName>
</protein>
<evidence type="ECO:0000313" key="2">
    <source>
        <dbReference type="EMBL" id="KIM68175.1"/>
    </source>
</evidence>
<dbReference type="InterPro" id="IPR001357">
    <property type="entry name" value="BRCT_dom"/>
</dbReference>
<keyword evidence="3" id="KW-1185">Reference proteome</keyword>
<proteinExistence type="predicted"/>
<evidence type="ECO:0000313" key="3">
    <source>
        <dbReference type="Proteomes" id="UP000053989"/>
    </source>
</evidence>
<dbReference type="HOGENOM" id="CLU_794919_0_0_1"/>
<dbReference type="EMBL" id="KN822010">
    <property type="protein sequence ID" value="KIM68175.1"/>
    <property type="molecule type" value="Genomic_DNA"/>
</dbReference>
<sequence length="349" mass="39269">MIGFIRRLLGFNQVDTTRDAVDHSPFFSGCACFSKLVPQAIVQKWVAFGGEVYTPRSPSKAIYFFATDMADKWVTTLTSRSVTVIHAVWIMHCIEHGFQVPIAEYVLDGITIPLKLFHGLAAPNSGADHVADARLLSREALHDQPNESLHPSLVQLDILTTPPNILRKRKREPAYFDSPTRSFVFSEFDKDGVPQRPRKQRRLRLSPSFTEREKENMALKAWSGTSNDDMSFMSDANATVEGWTVENVGIADAPNQLSLYAEGLQGPFVATKGSQDRLLDPFQITAKHLRTIDFTRSLPTRRRFQFPDSTQLQPRDCNLNSSTVKLSDRVGVASGDVIKIQRHKYCNPF</sequence>
<dbReference type="OrthoDB" id="2628440at2759"/>
<dbReference type="InterPro" id="IPR036420">
    <property type="entry name" value="BRCT_dom_sf"/>
</dbReference>
<dbReference type="SUPFAM" id="SSF52113">
    <property type="entry name" value="BRCT domain"/>
    <property type="match status" value="1"/>
</dbReference>
<gene>
    <name evidence="2" type="ORF">SCLCIDRAFT_1008850</name>
</gene>
<dbReference type="Proteomes" id="UP000053989">
    <property type="component" value="Unassembled WGS sequence"/>
</dbReference>
<reference evidence="3" key="2">
    <citation type="submission" date="2015-01" db="EMBL/GenBank/DDBJ databases">
        <title>Evolutionary Origins and Diversification of the Mycorrhizal Mutualists.</title>
        <authorList>
            <consortium name="DOE Joint Genome Institute"/>
            <consortium name="Mycorrhizal Genomics Consortium"/>
            <person name="Kohler A."/>
            <person name="Kuo A."/>
            <person name="Nagy L.G."/>
            <person name="Floudas D."/>
            <person name="Copeland A."/>
            <person name="Barry K.W."/>
            <person name="Cichocki N."/>
            <person name="Veneault-Fourrey C."/>
            <person name="LaButti K."/>
            <person name="Lindquist E.A."/>
            <person name="Lipzen A."/>
            <person name="Lundell T."/>
            <person name="Morin E."/>
            <person name="Murat C."/>
            <person name="Riley R."/>
            <person name="Ohm R."/>
            <person name="Sun H."/>
            <person name="Tunlid A."/>
            <person name="Henrissat B."/>
            <person name="Grigoriev I.V."/>
            <person name="Hibbett D.S."/>
            <person name="Martin F."/>
        </authorList>
    </citation>
    <scope>NUCLEOTIDE SEQUENCE [LARGE SCALE GENOMIC DNA]</scope>
    <source>
        <strain evidence="3">Foug A</strain>
    </source>
</reference>
<dbReference type="PROSITE" id="PS50172">
    <property type="entry name" value="BRCT"/>
    <property type="match status" value="1"/>
</dbReference>
<name>A0A0C3E5X7_9AGAM</name>
<organism evidence="2 3">
    <name type="scientific">Scleroderma citrinum Foug A</name>
    <dbReference type="NCBI Taxonomy" id="1036808"/>
    <lineage>
        <taxon>Eukaryota</taxon>
        <taxon>Fungi</taxon>
        <taxon>Dikarya</taxon>
        <taxon>Basidiomycota</taxon>
        <taxon>Agaricomycotina</taxon>
        <taxon>Agaricomycetes</taxon>
        <taxon>Agaricomycetidae</taxon>
        <taxon>Boletales</taxon>
        <taxon>Sclerodermatineae</taxon>
        <taxon>Sclerodermataceae</taxon>
        <taxon>Scleroderma</taxon>
    </lineage>
</organism>